<dbReference type="Gene3D" id="3.40.50.1820">
    <property type="entry name" value="alpha/beta hydrolase"/>
    <property type="match status" value="1"/>
</dbReference>
<feature type="domain" description="Serine aminopeptidase S33" evidence="1">
    <location>
        <begin position="32"/>
        <end position="121"/>
    </location>
</feature>
<dbReference type="SUPFAM" id="SSF53474">
    <property type="entry name" value="alpha/beta-Hydrolases"/>
    <property type="match status" value="1"/>
</dbReference>
<dbReference type="EMBL" id="QJVD01000003">
    <property type="protein sequence ID" value="PYI69116.1"/>
    <property type="molecule type" value="Genomic_DNA"/>
</dbReference>
<dbReference type="AlphaFoldDB" id="A0A2V5M1J4"/>
<evidence type="ECO:0000313" key="3">
    <source>
        <dbReference type="Proteomes" id="UP000247832"/>
    </source>
</evidence>
<dbReference type="InterPro" id="IPR017208">
    <property type="entry name" value="UCP037442_abhydr"/>
</dbReference>
<gene>
    <name evidence="2" type="ORF">CVV68_04000</name>
</gene>
<dbReference type="GO" id="GO:0016787">
    <property type="term" value="F:hydrolase activity"/>
    <property type="evidence" value="ECO:0007669"/>
    <property type="project" value="UniProtKB-KW"/>
</dbReference>
<name>A0A2V5M1J4_9MICC</name>
<dbReference type="InterPro" id="IPR022742">
    <property type="entry name" value="Hydrolase_4"/>
</dbReference>
<dbReference type="PIRSF" id="PIRSF037442">
    <property type="entry name" value="UCP037442_abhydr"/>
    <property type="match status" value="1"/>
</dbReference>
<comment type="caution">
    <text evidence="2">The sequence shown here is derived from an EMBL/GenBank/DDBJ whole genome shotgun (WGS) entry which is preliminary data.</text>
</comment>
<evidence type="ECO:0000313" key="2">
    <source>
        <dbReference type="EMBL" id="PYI69116.1"/>
    </source>
</evidence>
<keyword evidence="3" id="KW-1185">Reference proteome</keyword>
<keyword evidence="2" id="KW-0378">Hydrolase</keyword>
<accession>A0A2V5M1J4</accession>
<protein>
    <submittedName>
        <fullName evidence="2">Alpha/beta hydrolase</fullName>
    </submittedName>
</protein>
<dbReference type="Pfam" id="PF12146">
    <property type="entry name" value="Hydrolase_4"/>
    <property type="match status" value="1"/>
</dbReference>
<evidence type="ECO:0000259" key="1">
    <source>
        <dbReference type="Pfam" id="PF12146"/>
    </source>
</evidence>
<organism evidence="2 3">
    <name type="scientific">Arthrobacter livingstonensis</name>
    <dbReference type="NCBI Taxonomy" id="670078"/>
    <lineage>
        <taxon>Bacteria</taxon>
        <taxon>Bacillati</taxon>
        <taxon>Actinomycetota</taxon>
        <taxon>Actinomycetes</taxon>
        <taxon>Micrococcales</taxon>
        <taxon>Micrococcaceae</taxon>
        <taxon>Arthrobacter</taxon>
    </lineage>
</organism>
<sequence>MLTAVEVTFTCADGRVLAGDEFPVPEGVERLGTVVVASATAVKAGYYHRYAAFLAANGFDAVTFDYRGIGQSRGGSLRGQRIRWHEWGSLDIDAVLAWALARADGLPVHLVGHSFGGFGSGLAGRAAALSRILTVGAQHAYWRDLRIPGQAAHWGRSLVTLLLVGVFGYFPAKRLGLMEDLPAGVALDWARSRRDFTTAVKGPDREALLAHLAAVTAPLLALAPDDDSFATIPAMERAVAYTPNSPARIIHLRPEDYGEASLGHFALFHSRYRDTFWEQTLGWLKDGSWTG</sequence>
<dbReference type="Proteomes" id="UP000247832">
    <property type="component" value="Unassembled WGS sequence"/>
</dbReference>
<dbReference type="OrthoDB" id="4536625at2"/>
<reference evidence="2 3" key="1">
    <citation type="submission" date="2018-05" db="EMBL/GenBank/DDBJ databases">
        <title>Genetic diversity of glacier-inhabiting Cryobacterium bacteria in China and description of Cryobacterium mengkeensis sp. nov. and Arthrobacter glacialis sp. nov.</title>
        <authorList>
            <person name="Liu Q."/>
            <person name="Xin Y.-H."/>
        </authorList>
    </citation>
    <scope>NUCLEOTIDE SEQUENCE [LARGE SCALE GENOMIC DNA]</scope>
    <source>
        <strain evidence="2 3">LI2</strain>
    </source>
</reference>
<dbReference type="InterPro" id="IPR029058">
    <property type="entry name" value="AB_hydrolase_fold"/>
</dbReference>
<proteinExistence type="predicted"/>